<dbReference type="InterPro" id="IPR001173">
    <property type="entry name" value="Glyco_trans_2-like"/>
</dbReference>
<evidence type="ECO:0000256" key="2">
    <source>
        <dbReference type="ARBA" id="ARBA00022676"/>
    </source>
</evidence>
<evidence type="ECO:0000256" key="4">
    <source>
        <dbReference type="SAM" id="Phobius"/>
    </source>
</evidence>
<evidence type="ECO:0000256" key="3">
    <source>
        <dbReference type="ARBA" id="ARBA00022679"/>
    </source>
</evidence>
<dbReference type="PANTHER" id="PTHR43630">
    <property type="entry name" value="POLY-BETA-1,6-N-ACETYL-D-GLUCOSAMINE SYNTHASE"/>
    <property type="match status" value="1"/>
</dbReference>
<name>A0A2S9WX81_9FLAO</name>
<dbReference type="RefSeq" id="WP_105983749.1">
    <property type="nucleotide sequence ID" value="NZ_MQUC01000003.1"/>
</dbReference>
<feature type="domain" description="Glycosyltransferase 2-like" evidence="5">
    <location>
        <begin position="43"/>
        <end position="163"/>
    </location>
</feature>
<proteinExistence type="inferred from homology"/>
<keyword evidence="2" id="KW-0328">Glycosyltransferase</keyword>
<keyword evidence="3" id="KW-0808">Transferase</keyword>
<feature type="transmembrane region" description="Helical" evidence="4">
    <location>
        <begin position="313"/>
        <end position="332"/>
    </location>
</feature>
<dbReference type="OrthoDB" id="9805625at2"/>
<keyword evidence="4" id="KW-0812">Transmembrane</keyword>
<dbReference type="Pfam" id="PF00535">
    <property type="entry name" value="Glycos_transf_2"/>
    <property type="match status" value="1"/>
</dbReference>
<dbReference type="EMBL" id="MQUC01000003">
    <property type="protein sequence ID" value="PRP68073.1"/>
    <property type="molecule type" value="Genomic_DNA"/>
</dbReference>
<dbReference type="AlphaFoldDB" id="A0A2S9WX81"/>
<protein>
    <recommendedName>
        <fullName evidence="5">Glycosyltransferase 2-like domain-containing protein</fullName>
    </recommendedName>
</protein>
<sequence>MSFVVLLISFGYCLILLGLAMPALRYMPSSLSRKRTQHHHRFSIIVVYRNEVRALPQLLESIRQMDYPKDACEWWFVNDESTDGSKSLVQDFAAGNPSIQIHLLERPKRSASAKKDGITAAVSQSSYDHIITTDADCLLPKTWLLSFNNHYQQFADAMLVAAPIQLSGKGFIAAIQQLEMMALQAITAGSFAMRQPFMCNGANLSFSKNAFNLVDGYLGNDQFSSGDDVFLLEKLAAEDVLQCHYLKSEEAIVTTPAKSSFNALIEQRARWSRKGKHTKSLLNKLVSAHVFLMNLLFLGVPVLLLLDLMDFKLGVMVILIKFFTDAVVLLVGNQVTPFLWARYFLIQFFVYPFVVIAVAARSLGTIEWHGRSIDQE</sequence>
<feature type="transmembrane region" description="Helical" evidence="4">
    <location>
        <begin position="286"/>
        <end position="306"/>
    </location>
</feature>
<evidence type="ECO:0000256" key="1">
    <source>
        <dbReference type="ARBA" id="ARBA00006739"/>
    </source>
</evidence>
<dbReference type="InterPro" id="IPR029044">
    <property type="entry name" value="Nucleotide-diphossugar_trans"/>
</dbReference>
<evidence type="ECO:0000259" key="5">
    <source>
        <dbReference type="Pfam" id="PF00535"/>
    </source>
</evidence>
<dbReference type="GO" id="GO:0016757">
    <property type="term" value="F:glycosyltransferase activity"/>
    <property type="evidence" value="ECO:0007669"/>
    <property type="project" value="UniProtKB-KW"/>
</dbReference>
<keyword evidence="4" id="KW-1133">Transmembrane helix</keyword>
<evidence type="ECO:0000313" key="6">
    <source>
        <dbReference type="EMBL" id="PRP68073.1"/>
    </source>
</evidence>
<dbReference type="Gene3D" id="3.90.550.10">
    <property type="entry name" value="Spore Coat Polysaccharide Biosynthesis Protein SpsA, Chain A"/>
    <property type="match status" value="1"/>
</dbReference>
<gene>
    <name evidence="6" type="ORF">BST86_13725</name>
</gene>
<dbReference type="SUPFAM" id="SSF53448">
    <property type="entry name" value="Nucleotide-diphospho-sugar transferases"/>
    <property type="match status" value="1"/>
</dbReference>
<organism evidence="6 7">
    <name type="scientific">Nonlabens agnitus</name>
    <dbReference type="NCBI Taxonomy" id="870484"/>
    <lineage>
        <taxon>Bacteria</taxon>
        <taxon>Pseudomonadati</taxon>
        <taxon>Bacteroidota</taxon>
        <taxon>Flavobacteriia</taxon>
        <taxon>Flavobacteriales</taxon>
        <taxon>Flavobacteriaceae</taxon>
        <taxon>Nonlabens</taxon>
    </lineage>
</organism>
<keyword evidence="7" id="KW-1185">Reference proteome</keyword>
<dbReference type="Proteomes" id="UP000239532">
    <property type="component" value="Unassembled WGS sequence"/>
</dbReference>
<evidence type="ECO:0000313" key="7">
    <source>
        <dbReference type="Proteomes" id="UP000239532"/>
    </source>
</evidence>
<accession>A0A2S9WX81</accession>
<comment type="similarity">
    <text evidence="1">Belongs to the glycosyltransferase 2 family.</text>
</comment>
<reference evidence="6 7" key="1">
    <citation type="submission" date="2016-11" db="EMBL/GenBank/DDBJ databases">
        <title>Trade-off between light-utilization and light-protection in marine flavobacteria.</title>
        <authorList>
            <person name="Kumagai Y."/>
        </authorList>
    </citation>
    <scope>NUCLEOTIDE SEQUENCE [LARGE SCALE GENOMIC DNA]</scope>
    <source>
        <strain evidence="6 7">JCM 17109</strain>
    </source>
</reference>
<feature type="transmembrane region" description="Helical" evidence="4">
    <location>
        <begin position="344"/>
        <end position="363"/>
    </location>
</feature>
<dbReference type="PANTHER" id="PTHR43630:SF1">
    <property type="entry name" value="POLY-BETA-1,6-N-ACETYL-D-GLUCOSAMINE SYNTHASE"/>
    <property type="match status" value="1"/>
</dbReference>
<comment type="caution">
    <text evidence="6">The sequence shown here is derived from an EMBL/GenBank/DDBJ whole genome shotgun (WGS) entry which is preliminary data.</text>
</comment>
<keyword evidence="4" id="KW-0472">Membrane</keyword>